<dbReference type="Pfam" id="PF01987">
    <property type="entry name" value="AIM24"/>
    <property type="match status" value="1"/>
</dbReference>
<dbReference type="NCBIfam" id="TIGR00266">
    <property type="entry name" value="TIGR00266 family protein"/>
    <property type="match status" value="1"/>
</dbReference>
<dbReference type="Gene3D" id="3.60.160.10">
    <property type="entry name" value="Mitochondrial biogenesis AIM24"/>
    <property type="match status" value="1"/>
</dbReference>
<dbReference type="SUPFAM" id="SSF51219">
    <property type="entry name" value="TRAP-like"/>
    <property type="match status" value="1"/>
</dbReference>
<dbReference type="PANTHER" id="PTHR43657:SF1">
    <property type="entry name" value="ALTERED INHERITANCE OF MITOCHONDRIA PROTEIN 24, MITOCHONDRIAL"/>
    <property type="match status" value="1"/>
</dbReference>
<comment type="caution">
    <text evidence="1">The sequence shown here is derived from an EMBL/GenBank/DDBJ whole genome shotgun (WGS) entry which is preliminary data.</text>
</comment>
<reference evidence="1" key="1">
    <citation type="submission" date="2020-10" db="EMBL/GenBank/DDBJ databases">
        <authorList>
            <person name="Gilroy R."/>
        </authorList>
    </citation>
    <scope>NUCLEOTIDE SEQUENCE</scope>
    <source>
        <strain evidence="1">ChiBcec2-4451</strain>
    </source>
</reference>
<organism evidence="1 2">
    <name type="scientific">Candidatus Pullilachnospira stercoravium</name>
    <dbReference type="NCBI Taxonomy" id="2840913"/>
    <lineage>
        <taxon>Bacteria</taxon>
        <taxon>Bacillati</taxon>
        <taxon>Bacillota</taxon>
        <taxon>Clostridia</taxon>
        <taxon>Lachnospirales</taxon>
        <taxon>Lachnospiraceae</taxon>
        <taxon>Lachnospiraceae incertae sedis</taxon>
        <taxon>Candidatus Pullilachnospira</taxon>
    </lineage>
</organism>
<dbReference type="AlphaFoldDB" id="A0A9D1NTW4"/>
<dbReference type="InterPro" id="IPR016031">
    <property type="entry name" value="Trp_RNA-bd_attenuator-like_dom"/>
</dbReference>
<dbReference type="InterPro" id="IPR002838">
    <property type="entry name" value="AIM24"/>
</dbReference>
<gene>
    <name evidence="1" type="ORF">IAA63_07170</name>
</gene>
<sequence>MQYQIQGDTLPIVICQLDNGEKMITEKGSMAWMSPNMQMETSTNGGIGKAFGRFFSGESIFQNIYTSQGGPGMIAFASSFPGSIRPFQVSAGQEYIFQKSAFLASEASVELSTFFQKKFASGLFGGEGFIMQKVSGEGIVFAEFDGHIVEYDLTPGQQMVIDTGYLAAMTASCSIEIVSVPGVKNMLFGGEGIFNTLITGPGHIWLQTMPISAVAGVLRPYFPASSR</sequence>
<dbReference type="EMBL" id="DVON01000159">
    <property type="protein sequence ID" value="HIV12904.1"/>
    <property type="molecule type" value="Genomic_DNA"/>
</dbReference>
<proteinExistence type="predicted"/>
<dbReference type="Proteomes" id="UP000886723">
    <property type="component" value="Unassembled WGS sequence"/>
</dbReference>
<accession>A0A9D1NTW4</accession>
<protein>
    <submittedName>
        <fullName evidence="1">TIGR00266 family protein</fullName>
    </submittedName>
</protein>
<evidence type="ECO:0000313" key="2">
    <source>
        <dbReference type="Proteomes" id="UP000886723"/>
    </source>
</evidence>
<name>A0A9D1NTW4_9FIRM</name>
<dbReference type="PANTHER" id="PTHR43657">
    <property type="entry name" value="TRYPTOPHAN RNA-BINDING ATTENUATOR PROTEIN-LIKE PROTEIN"/>
    <property type="match status" value="1"/>
</dbReference>
<dbReference type="InterPro" id="IPR036983">
    <property type="entry name" value="AIM24_sf"/>
</dbReference>
<reference evidence="1" key="2">
    <citation type="journal article" date="2021" name="PeerJ">
        <title>Extensive microbial diversity within the chicken gut microbiome revealed by metagenomics and culture.</title>
        <authorList>
            <person name="Gilroy R."/>
            <person name="Ravi A."/>
            <person name="Getino M."/>
            <person name="Pursley I."/>
            <person name="Horton D.L."/>
            <person name="Alikhan N.F."/>
            <person name="Baker D."/>
            <person name="Gharbi K."/>
            <person name="Hall N."/>
            <person name="Watson M."/>
            <person name="Adriaenssens E.M."/>
            <person name="Foster-Nyarko E."/>
            <person name="Jarju S."/>
            <person name="Secka A."/>
            <person name="Antonio M."/>
            <person name="Oren A."/>
            <person name="Chaudhuri R.R."/>
            <person name="La Ragione R."/>
            <person name="Hildebrand F."/>
            <person name="Pallen M.J."/>
        </authorList>
    </citation>
    <scope>NUCLEOTIDE SEQUENCE</scope>
    <source>
        <strain evidence="1">ChiBcec2-4451</strain>
    </source>
</reference>
<evidence type="ECO:0000313" key="1">
    <source>
        <dbReference type="EMBL" id="HIV12904.1"/>
    </source>
</evidence>